<evidence type="ECO:0000256" key="19">
    <source>
        <dbReference type="ARBA" id="ARBA00048659"/>
    </source>
</evidence>
<dbReference type="FunFam" id="1.10.510.10:FF:000532">
    <property type="entry name" value="VRK serine/threonine kinase 2"/>
    <property type="match status" value="1"/>
</dbReference>
<dbReference type="InterPro" id="IPR050235">
    <property type="entry name" value="CK1_Ser-Thr_kinase"/>
</dbReference>
<keyword evidence="15" id="KW-0496">Mitochondrion</keyword>
<protein>
    <recommendedName>
        <fullName evidence="22">Serine/threonine-protein kinase VRK2</fullName>
        <ecNumber evidence="4">2.7.11.1</ecNumber>
    </recommendedName>
    <alternativeName>
        <fullName evidence="23">Vaccinia-related kinase 2</fullName>
    </alternativeName>
</protein>
<evidence type="ECO:0000256" key="10">
    <source>
        <dbReference type="ARBA" id="ARBA00022741"/>
    </source>
</evidence>
<evidence type="ECO:0000256" key="24">
    <source>
        <dbReference type="SAM" id="Phobius"/>
    </source>
</evidence>
<dbReference type="GO" id="GO:0005789">
    <property type="term" value="C:endoplasmic reticulum membrane"/>
    <property type="evidence" value="ECO:0007669"/>
    <property type="project" value="UniProtKB-SubCell"/>
</dbReference>
<evidence type="ECO:0000313" key="27">
    <source>
        <dbReference type="Proteomes" id="UP000437017"/>
    </source>
</evidence>
<dbReference type="InterPro" id="IPR011009">
    <property type="entry name" value="Kinase-like_dom_sf"/>
</dbReference>
<evidence type="ECO:0000256" key="11">
    <source>
        <dbReference type="ARBA" id="ARBA00022777"/>
    </source>
</evidence>
<dbReference type="GO" id="GO:0031966">
    <property type="term" value="C:mitochondrial membrane"/>
    <property type="evidence" value="ECO:0007669"/>
    <property type="project" value="UniProtKB-SubCell"/>
</dbReference>
<name>A0A643C1D9_BALPH</name>
<keyword evidence="9 24" id="KW-0812">Transmembrane</keyword>
<keyword evidence="14 24" id="KW-1133">Transmembrane helix</keyword>
<dbReference type="InterPro" id="IPR000719">
    <property type="entry name" value="Prot_kinase_dom"/>
</dbReference>
<evidence type="ECO:0000256" key="5">
    <source>
        <dbReference type="ARBA" id="ARBA00022490"/>
    </source>
</evidence>
<keyword evidence="27" id="KW-1185">Reference proteome</keyword>
<dbReference type="Gene3D" id="1.10.510.10">
    <property type="entry name" value="Transferase(Phosphotransferase) domain 1"/>
    <property type="match status" value="1"/>
</dbReference>
<dbReference type="InterPro" id="IPR008271">
    <property type="entry name" value="Ser/Thr_kinase_AS"/>
</dbReference>
<evidence type="ECO:0000256" key="3">
    <source>
        <dbReference type="ARBA" id="ARBA00004496"/>
    </source>
</evidence>
<dbReference type="OrthoDB" id="2687620at2759"/>
<keyword evidence="12" id="KW-0256">Endoplasmic reticulum</keyword>
<comment type="catalytic activity">
    <reaction evidence="20">
        <text>L-seryl-[protein] + ATP = O-phospho-L-seryl-[protein] + ADP + H(+)</text>
        <dbReference type="Rhea" id="RHEA:17989"/>
        <dbReference type="Rhea" id="RHEA-COMP:9863"/>
        <dbReference type="Rhea" id="RHEA-COMP:11604"/>
        <dbReference type="ChEBI" id="CHEBI:15378"/>
        <dbReference type="ChEBI" id="CHEBI:29999"/>
        <dbReference type="ChEBI" id="CHEBI:30616"/>
        <dbReference type="ChEBI" id="CHEBI:83421"/>
        <dbReference type="ChEBI" id="CHEBI:456216"/>
        <dbReference type="EC" id="2.7.11.1"/>
    </reaction>
    <physiologicalReaction direction="left-to-right" evidence="20">
        <dbReference type="Rhea" id="RHEA:17990"/>
    </physiologicalReaction>
</comment>
<evidence type="ECO:0000256" key="4">
    <source>
        <dbReference type="ARBA" id="ARBA00012513"/>
    </source>
</evidence>
<evidence type="ECO:0000256" key="17">
    <source>
        <dbReference type="ARBA" id="ARBA00023242"/>
    </source>
</evidence>
<reference evidence="26 27" key="1">
    <citation type="journal article" date="2019" name="PLoS ONE">
        <title>Genomic analyses reveal an absence of contemporary introgressive admixture between fin whales and blue whales, despite known hybrids.</title>
        <authorList>
            <person name="Westbury M.V."/>
            <person name="Petersen B."/>
            <person name="Lorenzen E.D."/>
        </authorList>
    </citation>
    <scope>NUCLEOTIDE SEQUENCE [LARGE SCALE GENOMIC DNA]</scope>
    <source>
        <strain evidence="26">FinWhale-01</strain>
    </source>
</reference>
<evidence type="ECO:0000256" key="16">
    <source>
        <dbReference type="ARBA" id="ARBA00023136"/>
    </source>
</evidence>
<keyword evidence="8" id="KW-0808">Transferase</keyword>
<evidence type="ECO:0000256" key="6">
    <source>
        <dbReference type="ARBA" id="ARBA00022527"/>
    </source>
</evidence>
<dbReference type="GO" id="GO:0005635">
    <property type="term" value="C:nuclear envelope"/>
    <property type="evidence" value="ECO:0007669"/>
    <property type="project" value="UniProtKB-SubCell"/>
</dbReference>
<gene>
    <name evidence="26" type="ORF">E2I00_011348</name>
</gene>
<dbReference type="GO" id="GO:0005524">
    <property type="term" value="F:ATP binding"/>
    <property type="evidence" value="ECO:0007669"/>
    <property type="project" value="UniProtKB-KW"/>
</dbReference>
<keyword evidence="7" id="KW-0597">Phosphoprotein</keyword>
<feature type="transmembrane region" description="Helical" evidence="24">
    <location>
        <begin position="599"/>
        <end position="619"/>
    </location>
</feature>
<evidence type="ECO:0000256" key="18">
    <source>
        <dbReference type="ARBA" id="ARBA00046294"/>
    </source>
</evidence>
<dbReference type="EMBL" id="SGJD01003079">
    <property type="protein sequence ID" value="KAB0393625.1"/>
    <property type="molecule type" value="Genomic_DNA"/>
</dbReference>
<dbReference type="AlphaFoldDB" id="A0A643C1D9"/>
<evidence type="ECO:0000256" key="12">
    <source>
        <dbReference type="ARBA" id="ARBA00022824"/>
    </source>
</evidence>
<dbReference type="SUPFAM" id="SSF56112">
    <property type="entry name" value="Protein kinase-like (PK-like)"/>
    <property type="match status" value="1"/>
</dbReference>
<dbReference type="Proteomes" id="UP000437017">
    <property type="component" value="Unassembled WGS sequence"/>
</dbReference>
<evidence type="ECO:0000313" key="26">
    <source>
        <dbReference type="EMBL" id="KAB0393625.1"/>
    </source>
</evidence>
<evidence type="ECO:0000256" key="14">
    <source>
        <dbReference type="ARBA" id="ARBA00022989"/>
    </source>
</evidence>
<organism evidence="26 27">
    <name type="scientific">Balaenoptera physalus</name>
    <name type="common">Fin whale</name>
    <name type="synonym">Balaena physalus</name>
    <dbReference type="NCBI Taxonomy" id="9770"/>
    <lineage>
        <taxon>Eukaryota</taxon>
        <taxon>Metazoa</taxon>
        <taxon>Chordata</taxon>
        <taxon>Craniata</taxon>
        <taxon>Vertebrata</taxon>
        <taxon>Euteleostomi</taxon>
        <taxon>Mammalia</taxon>
        <taxon>Eutheria</taxon>
        <taxon>Laurasiatheria</taxon>
        <taxon>Artiodactyla</taxon>
        <taxon>Whippomorpha</taxon>
        <taxon>Cetacea</taxon>
        <taxon>Mysticeti</taxon>
        <taxon>Balaenopteridae</taxon>
        <taxon>Balaenoptera</taxon>
    </lineage>
</organism>
<evidence type="ECO:0000256" key="15">
    <source>
        <dbReference type="ARBA" id="ARBA00023128"/>
    </source>
</evidence>
<keyword evidence="5" id="KW-0963">Cytoplasm</keyword>
<keyword evidence="10" id="KW-0547">Nucleotide-binding</keyword>
<feature type="non-terminal residue" evidence="26">
    <location>
        <position position="1"/>
    </location>
</feature>
<evidence type="ECO:0000256" key="20">
    <source>
        <dbReference type="ARBA" id="ARBA00048977"/>
    </source>
</evidence>
<keyword evidence="11" id="KW-0418">Kinase</keyword>
<dbReference type="Pfam" id="PF00069">
    <property type="entry name" value="Pkinase"/>
    <property type="match status" value="1"/>
</dbReference>
<evidence type="ECO:0000256" key="1">
    <source>
        <dbReference type="ARBA" id="ARBA00004163"/>
    </source>
</evidence>
<comment type="caution">
    <text evidence="26">The sequence shown here is derived from an EMBL/GenBank/DDBJ whole genome shotgun (WGS) entry which is preliminary data.</text>
</comment>
<feature type="domain" description="Protein kinase" evidence="25">
    <location>
        <begin position="120"/>
        <end position="496"/>
    </location>
</feature>
<dbReference type="PROSITE" id="PS50011">
    <property type="entry name" value="PROTEIN_KINASE_DOM"/>
    <property type="match status" value="1"/>
</dbReference>
<proteinExistence type="inferred from homology"/>
<dbReference type="SMART" id="SM00220">
    <property type="entry name" value="S_TKc"/>
    <property type="match status" value="1"/>
</dbReference>
<evidence type="ECO:0000256" key="9">
    <source>
        <dbReference type="ARBA" id="ARBA00022692"/>
    </source>
</evidence>
<dbReference type="PROSITE" id="PS00108">
    <property type="entry name" value="PROTEIN_KINASE_ST"/>
    <property type="match status" value="1"/>
</dbReference>
<keyword evidence="17" id="KW-0539">Nucleus</keyword>
<keyword evidence="16 24" id="KW-0472">Membrane</keyword>
<comment type="similarity">
    <text evidence="21">Belongs to the protein kinase superfamily. CK1 Ser/Thr protein kinase family. VRK subfamily.</text>
</comment>
<dbReference type="PANTHER" id="PTHR11909">
    <property type="entry name" value="CASEIN KINASE-RELATED"/>
    <property type="match status" value="1"/>
</dbReference>
<dbReference type="EC" id="2.7.11.1" evidence="4"/>
<evidence type="ECO:0000256" key="13">
    <source>
        <dbReference type="ARBA" id="ARBA00022840"/>
    </source>
</evidence>
<sequence length="620" mass="70662">QAELQADYSKQSAQITYNIFQVGILQYLSPNKYHEQILQGVLAKVVRVDIYERVSTIRAADVGHPGTTPKHYCKINMEALEGSGHAQVDFIVLIIAGVLVGEKEDVKEGKVLDDMEGKQWVLGKMIGSGGFGLIYIDMDNPLPLRFPWDCCVAFPINSPDKDARHVIKVEYQENGPLFSELKFYQRVAKKDCIKKWIELKQLDYLGIPQFYGSGITEFKGKRFMVMERLGIDLQKISDQNGTFKKSTVLQLGIRMDERPAHLDVLEYIHENEYVHADIKAANLLLGYRNPHQVYLADYGLSYRYCPNGNHKQYQENPRKSHNGTIEFTSLDAHKGVALSRRGDLEILGYCLLRWLCGRLPWEQNLEDPVAVQAAKTNLLDELPESVLKWAPSGSSCREIAQYLVCAHNLAYDEKPDYQMLKKILNPSGIPLGPLEFSPEGESLNVRTPNNQKVDSRQAATKHVNQMQNRLLEKKGASERSTESCATWRKVQEEEKLTGLFNSETAQESTRRRQKYCESQEFLNEVKSSPQKFSSIQFPSSFYEPHQDFTSPDMFNKSSSPSWYTYTSTTGMEVTELDSSTGFWLTTSQFTLSEEIKADVYYYGFTILLLLILVCLALYFL</sequence>
<evidence type="ECO:0000259" key="25">
    <source>
        <dbReference type="PROSITE" id="PS50011"/>
    </source>
</evidence>
<evidence type="ECO:0000256" key="7">
    <source>
        <dbReference type="ARBA" id="ARBA00022553"/>
    </source>
</evidence>
<keyword evidence="6" id="KW-0723">Serine/threonine-protein kinase</keyword>
<dbReference type="GO" id="GO:0004674">
    <property type="term" value="F:protein serine/threonine kinase activity"/>
    <property type="evidence" value="ECO:0007669"/>
    <property type="project" value="UniProtKB-KW"/>
</dbReference>
<evidence type="ECO:0000256" key="8">
    <source>
        <dbReference type="ARBA" id="ARBA00022679"/>
    </source>
</evidence>
<evidence type="ECO:0000256" key="23">
    <source>
        <dbReference type="ARBA" id="ARBA00081231"/>
    </source>
</evidence>
<accession>A0A643C1D9</accession>
<keyword evidence="13" id="KW-0067">ATP-binding</keyword>
<evidence type="ECO:0000256" key="2">
    <source>
        <dbReference type="ARBA" id="ARBA00004259"/>
    </source>
</evidence>
<comment type="subcellular location">
    <subcellularLocation>
        <location evidence="3">Cytoplasm</location>
    </subcellularLocation>
    <subcellularLocation>
        <location evidence="1">Endoplasmic reticulum membrane</location>
        <topology evidence="1">Single-pass type IV membrane protein</topology>
    </subcellularLocation>
    <subcellularLocation>
        <location evidence="18">Mitochondrion membrane</location>
        <topology evidence="18">Single-pass type IV membrane protein</topology>
    </subcellularLocation>
    <subcellularLocation>
        <location evidence="2">Nucleus envelope</location>
    </subcellularLocation>
</comment>
<comment type="catalytic activity">
    <reaction evidence="19">
        <text>L-threonyl-[protein] + ATP = O-phospho-L-threonyl-[protein] + ADP + H(+)</text>
        <dbReference type="Rhea" id="RHEA:46608"/>
        <dbReference type="Rhea" id="RHEA-COMP:11060"/>
        <dbReference type="Rhea" id="RHEA-COMP:11605"/>
        <dbReference type="ChEBI" id="CHEBI:15378"/>
        <dbReference type="ChEBI" id="CHEBI:30013"/>
        <dbReference type="ChEBI" id="CHEBI:30616"/>
        <dbReference type="ChEBI" id="CHEBI:61977"/>
        <dbReference type="ChEBI" id="CHEBI:456216"/>
        <dbReference type="EC" id="2.7.11.1"/>
    </reaction>
    <physiologicalReaction direction="left-to-right" evidence="19">
        <dbReference type="Rhea" id="RHEA:46609"/>
    </physiologicalReaction>
</comment>
<evidence type="ECO:0000256" key="21">
    <source>
        <dbReference type="ARBA" id="ARBA00061699"/>
    </source>
</evidence>
<evidence type="ECO:0000256" key="22">
    <source>
        <dbReference type="ARBA" id="ARBA00073146"/>
    </source>
</evidence>